<dbReference type="Proteomes" id="UP000762676">
    <property type="component" value="Unassembled WGS sequence"/>
</dbReference>
<proteinExistence type="predicted"/>
<accession>A0AAV4I275</accession>
<dbReference type="AlphaFoldDB" id="A0AAV4I275"/>
<comment type="caution">
    <text evidence="3">The sequence shown here is derived from an EMBL/GenBank/DDBJ whole genome shotgun (WGS) entry which is preliminary data.</text>
</comment>
<evidence type="ECO:0000313" key="3">
    <source>
        <dbReference type="EMBL" id="GFS04015.1"/>
    </source>
</evidence>
<sequence length="109" mass="12701">MELLQKEIAARDAKILAQRQQLSRLEVELAQSNHLKERTETKFTQSDGERQQKINLLQKELDEETKAHEETKTELTKLLDDQAQAMHASHREEVDDLKKTHGDEIKTLQ</sequence>
<reference evidence="3 4" key="1">
    <citation type="journal article" date="2021" name="Elife">
        <title>Chloroplast acquisition without the gene transfer in kleptoplastic sea slugs, Plakobranchus ocellatus.</title>
        <authorList>
            <person name="Maeda T."/>
            <person name="Takahashi S."/>
            <person name="Yoshida T."/>
            <person name="Shimamura S."/>
            <person name="Takaki Y."/>
            <person name="Nagai Y."/>
            <person name="Toyoda A."/>
            <person name="Suzuki Y."/>
            <person name="Arimoto A."/>
            <person name="Ishii H."/>
            <person name="Satoh N."/>
            <person name="Nishiyama T."/>
            <person name="Hasebe M."/>
            <person name="Maruyama T."/>
            <person name="Minagawa J."/>
            <person name="Obokata J."/>
            <person name="Shigenobu S."/>
        </authorList>
    </citation>
    <scope>NUCLEOTIDE SEQUENCE [LARGE SCALE GENOMIC DNA]</scope>
</reference>
<feature type="non-terminal residue" evidence="3">
    <location>
        <position position="109"/>
    </location>
</feature>
<organism evidence="3 4">
    <name type="scientific">Elysia marginata</name>
    <dbReference type="NCBI Taxonomy" id="1093978"/>
    <lineage>
        <taxon>Eukaryota</taxon>
        <taxon>Metazoa</taxon>
        <taxon>Spiralia</taxon>
        <taxon>Lophotrochozoa</taxon>
        <taxon>Mollusca</taxon>
        <taxon>Gastropoda</taxon>
        <taxon>Heterobranchia</taxon>
        <taxon>Euthyneura</taxon>
        <taxon>Panpulmonata</taxon>
        <taxon>Sacoglossa</taxon>
        <taxon>Placobranchoidea</taxon>
        <taxon>Plakobranchidae</taxon>
        <taxon>Elysia</taxon>
    </lineage>
</organism>
<evidence type="ECO:0008006" key="5">
    <source>
        <dbReference type="Google" id="ProtNLM"/>
    </source>
</evidence>
<protein>
    <recommendedName>
        <fullName evidence="5">Myosin tail domain-containing protein</fullName>
    </recommendedName>
</protein>
<feature type="region of interest" description="Disordered" evidence="2">
    <location>
        <begin position="82"/>
        <end position="109"/>
    </location>
</feature>
<dbReference type="EMBL" id="BMAT01013024">
    <property type="protein sequence ID" value="GFS04015.1"/>
    <property type="molecule type" value="Genomic_DNA"/>
</dbReference>
<keyword evidence="1" id="KW-0175">Coiled coil</keyword>
<evidence type="ECO:0000256" key="2">
    <source>
        <dbReference type="SAM" id="MobiDB-lite"/>
    </source>
</evidence>
<feature type="coiled-coil region" evidence="1">
    <location>
        <begin position="22"/>
        <end position="81"/>
    </location>
</feature>
<evidence type="ECO:0000313" key="4">
    <source>
        <dbReference type="Proteomes" id="UP000762676"/>
    </source>
</evidence>
<evidence type="ECO:0000256" key="1">
    <source>
        <dbReference type="SAM" id="Coils"/>
    </source>
</evidence>
<gene>
    <name evidence="3" type="ORF">ElyMa_006484600</name>
</gene>
<keyword evidence="4" id="KW-1185">Reference proteome</keyword>
<name>A0AAV4I275_9GAST</name>
<feature type="compositionally biased region" description="Basic and acidic residues" evidence="2">
    <location>
        <begin position="89"/>
        <end position="109"/>
    </location>
</feature>